<accession>A0A1Y6CPW5</accession>
<keyword evidence="1" id="KW-0472">Membrane</keyword>
<dbReference type="RefSeq" id="WP_132325669.1">
    <property type="nucleotide sequence ID" value="NZ_FWZT01000035.1"/>
</dbReference>
<keyword evidence="3" id="KW-1185">Reference proteome</keyword>
<name>A0A1Y6CPW5_9BACT</name>
<dbReference type="EMBL" id="FWZT01000035">
    <property type="protein sequence ID" value="SMF80701.1"/>
    <property type="molecule type" value="Genomic_DNA"/>
</dbReference>
<feature type="transmembrane region" description="Helical" evidence="1">
    <location>
        <begin position="12"/>
        <end position="29"/>
    </location>
</feature>
<organism evidence="2 3">
    <name type="scientific">Pseudobacteriovorax antillogorgiicola</name>
    <dbReference type="NCBI Taxonomy" id="1513793"/>
    <lineage>
        <taxon>Bacteria</taxon>
        <taxon>Pseudomonadati</taxon>
        <taxon>Bdellovibrionota</taxon>
        <taxon>Oligoflexia</taxon>
        <taxon>Oligoflexales</taxon>
        <taxon>Pseudobacteriovoracaceae</taxon>
        <taxon>Pseudobacteriovorax</taxon>
    </lineage>
</organism>
<dbReference type="STRING" id="1513793.SAMN06296036_13544"/>
<feature type="transmembrane region" description="Helical" evidence="1">
    <location>
        <begin position="35"/>
        <end position="53"/>
    </location>
</feature>
<evidence type="ECO:0000256" key="1">
    <source>
        <dbReference type="SAM" id="Phobius"/>
    </source>
</evidence>
<sequence>MKKNRKKIRKVYIEGPIYIIGFGLIFSLFSDAYSWFESLTSSLLVILGLFIGYTGRDIEVLDGDTDPVLGDLFKKGETVPEESR</sequence>
<gene>
    <name evidence="2" type="ORF">SAMN06296036_13544</name>
</gene>
<reference evidence="3" key="1">
    <citation type="submission" date="2017-04" db="EMBL/GenBank/DDBJ databases">
        <authorList>
            <person name="Varghese N."/>
            <person name="Submissions S."/>
        </authorList>
    </citation>
    <scope>NUCLEOTIDE SEQUENCE [LARGE SCALE GENOMIC DNA]</scope>
    <source>
        <strain evidence="3">RKEM611</strain>
    </source>
</reference>
<evidence type="ECO:0000313" key="3">
    <source>
        <dbReference type="Proteomes" id="UP000192907"/>
    </source>
</evidence>
<proteinExistence type="predicted"/>
<keyword evidence="1" id="KW-0812">Transmembrane</keyword>
<dbReference type="AlphaFoldDB" id="A0A1Y6CPW5"/>
<dbReference type="Proteomes" id="UP000192907">
    <property type="component" value="Unassembled WGS sequence"/>
</dbReference>
<keyword evidence="1" id="KW-1133">Transmembrane helix</keyword>
<protein>
    <submittedName>
        <fullName evidence="2">Uncharacterized protein</fullName>
    </submittedName>
</protein>
<evidence type="ECO:0000313" key="2">
    <source>
        <dbReference type="EMBL" id="SMF80701.1"/>
    </source>
</evidence>